<keyword evidence="2" id="KW-0677">Repeat</keyword>
<keyword evidence="4" id="KW-0812">Transmembrane</keyword>
<keyword evidence="4" id="KW-0472">Membrane</keyword>
<keyword evidence="5" id="KW-0732">Signal</keyword>
<dbReference type="Gene3D" id="3.80.10.10">
    <property type="entry name" value="Ribonuclease Inhibitor"/>
    <property type="match status" value="2"/>
</dbReference>
<dbReference type="GO" id="GO:0005737">
    <property type="term" value="C:cytoplasm"/>
    <property type="evidence" value="ECO:0007669"/>
    <property type="project" value="TreeGrafter"/>
</dbReference>
<dbReference type="InterPro" id="IPR032675">
    <property type="entry name" value="LRR_dom_sf"/>
</dbReference>
<dbReference type="VEuPathDB" id="FungiDB:SDRG_05233"/>
<dbReference type="SUPFAM" id="SSF52058">
    <property type="entry name" value="L domain-like"/>
    <property type="match status" value="1"/>
</dbReference>
<keyword evidence="1" id="KW-0433">Leucine-rich repeat</keyword>
<dbReference type="InParanoid" id="T0QSG2"/>
<feature type="compositionally biased region" description="Low complexity" evidence="3">
    <location>
        <begin position="317"/>
        <end position="326"/>
    </location>
</feature>
<dbReference type="STRING" id="1156394.T0QSG2"/>
<feature type="region of interest" description="Disordered" evidence="3">
    <location>
        <begin position="317"/>
        <end position="342"/>
    </location>
</feature>
<proteinExistence type="predicted"/>
<evidence type="ECO:0000256" key="1">
    <source>
        <dbReference type="ARBA" id="ARBA00022614"/>
    </source>
</evidence>
<dbReference type="RefSeq" id="XP_008609161.1">
    <property type="nucleotide sequence ID" value="XM_008610939.1"/>
</dbReference>
<keyword evidence="4" id="KW-1133">Transmembrane helix</keyword>
<gene>
    <name evidence="6" type="ORF">SDRG_05233</name>
</gene>
<dbReference type="OrthoDB" id="71280at2759"/>
<evidence type="ECO:0000256" key="3">
    <source>
        <dbReference type="SAM" id="MobiDB-lite"/>
    </source>
</evidence>
<name>T0QSG2_SAPDV</name>
<dbReference type="PANTHER" id="PTHR15454:SF56">
    <property type="entry name" value="PROTEIN PHOSPHATASE 1 REGULATORY SUBUNIT 7-RELATED"/>
    <property type="match status" value="1"/>
</dbReference>
<organism evidence="6 7">
    <name type="scientific">Saprolegnia diclina (strain VS20)</name>
    <dbReference type="NCBI Taxonomy" id="1156394"/>
    <lineage>
        <taxon>Eukaryota</taxon>
        <taxon>Sar</taxon>
        <taxon>Stramenopiles</taxon>
        <taxon>Oomycota</taxon>
        <taxon>Saprolegniomycetes</taxon>
        <taxon>Saprolegniales</taxon>
        <taxon>Saprolegniaceae</taxon>
        <taxon>Saprolegnia</taxon>
    </lineage>
</organism>
<dbReference type="OMA" id="PICRFDI"/>
<dbReference type="PROSITE" id="PS51450">
    <property type="entry name" value="LRR"/>
    <property type="match status" value="1"/>
</dbReference>
<dbReference type="PANTHER" id="PTHR15454">
    <property type="entry name" value="NISCHARIN RELATED"/>
    <property type="match status" value="1"/>
</dbReference>
<dbReference type="Proteomes" id="UP000030762">
    <property type="component" value="Unassembled WGS sequence"/>
</dbReference>
<dbReference type="InterPro" id="IPR001611">
    <property type="entry name" value="Leu-rich_rpt"/>
</dbReference>
<dbReference type="EMBL" id="JH767144">
    <property type="protein sequence ID" value="EQC37641.1"/>
    <property type="molecule type" value="Genomic_DNA"/>
</dbReference>
<evidence type="ECO:0000256" key="4">
    <source>
        <dbReference type="SAM" id="Phobius"/>
    </source>
</evidence>
<dbReference type="AlphaFoldDB" id="T0QSG2"/>
<feature type="transmembrane region" description="Helical" evidence="4">
    <location>
        <begin position="251"/>
        <end position="272"/>
    </location>
</feature>
<feature type="chain" id="PRO_5004583488" evidence="5">
    <location>
        <begin position="28"/>
        <end position="342"/>
    </location>
</feature>
<feature type="compositionally biased region" description="Polar residues" evidence="3">
    <location>
        <begin position="327"/>
        <end position="342"/>
    </location>
</feature>
<protein>
    <submittedName>
        <fullName evidence="6">Uncharacterized protein</fullName>
    </submittedName>
</protein>
<feature type="signal peptide" evidence="5">
    <location>
        <begin position="1"/>
        <end position="27"/>
    </location>
</feature>
<accession>T0QSG2</accession>
<evidence type="ECO:0000313" key="6">
    <source>
        <dbReference type="EMBL" id="EQC37641.1"/>
    </source>
</evidence>
<evidence type="ECO:0000313" key="7">
    <source>
        <dbReference type="Proteomes" id="UP000030762"/>
    </source>
</evidence>
<evidence type="ECO:0000256" key="5">
    <source>
        <dbReference type="SAM" id="SignalP"/>
    </source>
</evidence>
<dbReference type="Pfam" id="PF13516">
    <property type="entry name" value="LRR_6"/>
    <property type="match status" value="1"/>
</dbReference>
<keyword evidence="7" id="KW-1185">Reference proteome</keyword>
<evidence type="ECO:0000256" key="2">
    <source>
        <dbReference type="ARBA" id="ARBA00022737"/>
    </source>
</evidence>
<reference evidence="6 7" key="1">
    <citation type="submission" date="2012-04" db="EMBL/GenBank/DDBJ databases">
        <title>The Genome Sequence of Saprolegnia declina VS20.</title>
        <authorList>
            <consortium name="The Broad Institute Genome Sequencing Platform"/>
            <person name="Russ C."/>
            <person name="Nusbaum C."/>
            <person name="Tyler B."/>
            <person name="van West P."/>
            <person name="Dieguez-Uribeondo J."/>
            <person name="de Bruijn I."/>
            <person name="Tripathy S."/>
            <person name="Jiang R."/>
            <person name="Young S.K."/>
            <person name="Zeng Q."/>
            <person name="Gargeya S."/>
            <person name="Fitzgerald M."/>
            <person name="Haas B."/>
            <person name="Abouelleil A."/>
            <person name="Alvarado L."/>
            <person name="Arachchi H.M."/>
            <person name="Berlin A."/>
            <person name="Chapman S.B."/>
            <person name="Goldberg J."/>
            <person name="Griggs A."/>
            <person name="Gujja S."/>
            <person name="Hansen M."/>
            <person name="Howarth C."/>
            <person name="Imamovic A."/>
            <person name="Larimer J."/>
            <person name="McCowen C."/>
            <person name="Montmayeur A."/>
            <person name="Murphy C."/>
            <person name="Neiman D."/>
            <person name="Pearson M."/>
            <person name="Priest M."/>
            <person name="Roberts A."/>
            <person name="Saif S."/>
            <person name="Shea T."/>
            <person name="Sisk P."/>
            <person name="Sykes S."/>
            <person name="Wortman J."/>
            <person name="Nusbaum C."/>
            <person name="Birren B."/>
        </authorList>
    </citation>
    <scope>NUCLEOTIDE SEQUENCE [LARGE SCALE GENOMIC DNA]</scope>
    <source>
        <strain evidence="6 7">VS20</strain>
    </source>
</reference>
<dbReference type="Pfam" id="PF13855">
    <property type="entry name" value="LRR_8"/>
    <property type="match status" value="1"/>
</dbReference>
<sequence length="342" mass="37491">MGLARTTRRPLLLLLVLLLCATPSVLGMGATLLQLCPSITSTPSACVRQGGNDSVSVIAANASGAIDLSNMSITTIEELPVQFTTLNLSNNLVDSVRSMYLGPSHLTNLDLSYNNIQSYSRLALPTTLTVLDLSFNNLTRLDATTINWLLFPNLTKLILRGNSITSISSTHFPASLQHLDLSMNPICRFDIDPTTYYQFRSDSFELMASMAPNAFQMACVSCPGTLVVGQGLALCVFEGSREHLLNQTQDYFLRYSIAISTITVLLMAVLWFRRYRQIQRDRAELSMRDTCTSSICAQYDGVPMQYRISLSPLAAPPSSSTSCLPTDTQRTDVSTATSAFRP</sequence>
<dbReference type="GeneID" id="19945960"/>